<dbReference type="Gene3D" id="1.10.530.10">
    <property type="match status" value="1"/>
</dbReference>
<comment type="caution">
    <text evidence="4">The sequence shown here is derived from an EMBL/GenBank/DDBJ whole genome shotgun (WGS) entry which is preliminary data.</text>
</comment>
<evidence type="ECO:0000256" key="2">
    <source>
        <dbReference type="SAM" id="SignalP"/>
    </source>
</evidence>
<evidence type="ECO:0000256" key="1">
    <source>
        <dbReference type="SAM" id="MobiDB-lite"/>
    </source>
</evidence>
<organism evidence="4 5">
    <name type="scientific">Kluyvera intermedia</name>
    <name type="common">Enterobacter intermedius</name>
    <dbReference type="NCBI Taxonomy" id="61648"/>
    <lineage>
        <taxon>Bacteria</taxon>
        <taxon>Pseudomonadati</taxon>
        <taxon>Pseudomonadota</taxon>
        <taxon>Gammaproteobacteria</taxon>
        <taxon>Enterobacterales</taxon>
        <taxon>Enterobacteriaceae</taxon>
        <taxon>Kluyvera</taxon>
    </lineage>
</organism>
<reference evidence="4" key="1">
    <citation type="journal article" date="2018" name="Genome Biol.">
        <title>SKESA: strategic k-mer extension for scrupulous assemblies.</title>
        <authorList>
            <person name="Souvorov A."/>
            <person name="Agarwala R."/>
            <person name="Lipman D.J."/>
        </authorList>
    </citation>
    <scope>NUCLEOTIDE SEQUENCE</scope>
    <source>
        <strain evidence="4">CAVp300</strain>
    </source>
</reference>
<dbReference type="Proteomes" id="UP000867740">
    <property type="component" value="Unassembled WGS sequence"/>
</dbReference>
<feature type="domain" description="Transglycosylase SLT" evidence="3">
    <location>
        <begin position="22"/>
        <end position="137"/>
    </location>
</feature>
<feature type="compositionally biased region" description="Basic and acidic residues" evidence="1">
    <location>
        <begin position="168"/>
        <end position="181"/>
    </location>
</feature>
<gene>
    <name evidence="4" type="ORF">I8531_003323</name>
</gene>
<dbReference type="InterPro" id="IPR023346">
    <property type="entry name" value="Lysozyme-like_dom_sf"/>
</dbReference>
<evidence type="ECO:0000313" key="5">
    <source>
        <dbReference type="Proteomes" id="UP000867740"/>
    </source>
</evidence>
<feature type="chain" id="PRO_5040378589" evidence="2">
    <location>
        <begin position="18"/>
        <end position="181"/>
    </location>
</feature>
<name>A0A9P3TA31_KLUIN</name>
<evidence type="ECO:0000259" key="3">
    <source>
        <dbReference type="Pfam" id="PF01464"/>
    </source>
</evidence>
<dbReference type="RefSeq" id="WP_047368880.1">
    <property type="nucleotide sequence ID" value="NZ_CABMNU010000003.1"/>
</dbReference>
<dbReference type="EMBL" id="DACSUM010000028">
    <property type="protein sequence ID" value="HAT3582996.1"/>
    <property type="molecule type" value="Genomic_DNA"/>
</dbReference>
<feature type="region of interest" description="Disordered" evidence="1">
    <location>
        <begin position="154"/>
        <end position="181"/>
    </location>
</feature>
<evidence type="ECO:0000313" key="4">
    <source>
        <dbReference type="EMBL" id="HAT3582996.1"/>
    </source>
</evidence>
<dbReference type="CDD" id="cd13400">
    <property type="entry name" value="LT_IagB-like"/>
    <property type="match status" value="1"/>
</dbReference>
<dbReference type="SUPFAM" id="SSF53955">
    <property type="entry name" value="Lysozyme-like"/>
    <property type="match status" value="1"/>
</dbReference>
<accession>A0A9P3TA31</accession>
<dbReference type="AlphaFoldDB" id="A0A9P3TA31"/>
<sequence length="181" mass="19938">MKWLAIAGFAAVFSAQAAPELCFDEAGRDYGIDPTLLMAISIQESRLNPTAINSASAGGTEDVCAMQLNSNNFGKLKNFNITRKDLLNNPCICVYSGAWILARNFQAYGRNWDSVGMYNTGPNPKLIKARREYARIIKSIYTVLLARKQLLEKGTGDPVKTSPFSENADQRTPVKDEKKPG</sequence>
<proteinExistence type="predicted"/>
<protein>
    <submittedName>
        <fullName evidence="4">Lytic transglycosylase domain-containing protein</fullName>
    </submittedName>
</protein>
<dbReference type="InterPro" id="IPR008258">
    <property type="entry name" value="Transglycosylase_SLT_dom_1"/>
</dbReference>
<reference evidence="4" key="2">
    <citation type="submission" date="2020-10" db="EMBL/GenBank/DDBJ databases">
        <authorList>
            <consortium name="NCBI Pathogen Detection Project"/>
        </authorList>
    </citation>
    <scope>NUCLEOTIDE SEQUENCE</scope>
    <source>
        <strain evidence="4">CAVp300</strain>
    </source>
</reference>
<keyword evidence="2" id="KW-0732">Signal</keyword>
<feature type="signal peptide" evidence="2">
    <location>
        <begin position="1"/>
        <end position="17"/>
    </location>
</feature>
<dbReference type="Pfam" id="PF01464">
    <property type="entry name" value="SLT"/>
    <property type="match status" value="1"/>
</dbReference>